<organism evidence="2 3">
    <name type="scientific">Leptospira inadai serovar Lyme</name>
    <dbReference type="NCBI Taxonomy" id="293084"/>
    <lineage>
        <taxon>Bacteria</taxon>
        <taxon>Pseudomonadati</taxon>
        <taxon>Spirochaetota</taxon>
        <taxon>Spirochaetia</taxon>
        <taxon>Leptospirales</taxon>
        <taxon>Leptospiraceae</taxon>
        <taxon>Leptospira</taxon>
    </lineage>
</organism>
<evidence type="ECO:0000259" key="1">
    <source>
        <dbReference type="Pfam" id="PF16363"/>
    </source>
</evidence>
<dbReference type="Gene3D" id="3.90.25.10">
    <property type="entry name" value="UDP-galactose 4-epimerase, domain 1"/>
    <property type="match status" value="1"/>
</dbReference>
<dbReference type="EMBL" id="MCRM02000025">
    <property type="protein sequence ID" value="PNV73086.1"/>
    <property type="molecule type" value="Genomic_DNA"/>
</dbReference>
<proteinExistence type="predicted"/>
<dbReference type="RefSeq" id="WP_039935524.1">
    <property type="nucleotide sequence ID" value="NZ_MCRM02000025.1"/>
</dbReference>
<keyword evidence="3" id="KW-1185">Reference proteome</keyword>
<dbReference type="InterPro" id="IPR036291">
    <property type="entry name" value="NAD(P)-bd_dom_sf"/>
</dbReference>
<reference evidence="2" key="1">
    <citation type="submission" date="2018-01" db="EMBL/GenBank/DDBJ databases">
        <title>Genomic characterization of Leptospira inadai serogroup Lyme isolated from captured rat in Brazil and comparative analysis with human reference strain.</title>
        <authorList>
            <person name="Moreno L.Z."/>
            <person name="Loureiro A.P."/>
            <person name="Miraglia F."/>
            <person name="Kremer F.S."/>
            <person name="Eslabao M.R."/>
            <person name="Dellagostin O.A."/>
            <person name="Lilenbaum W."/>
            <person name="Moreno A.M."/>
        </authorList>
    </citation>
    <scope>NUCLEOTIDE SEQUENCE [LARGE SCALE GENOMIC DNA]</scope>
    <source>
        <strain evidence="2">M34/99</strain>
    </source>
</reference>
<protein>
    <submittedName>
        <fullName evidence="2">dTDP-glucose 4,6-dehydratase</fullName>
    </submittedName>
</protein>
<dbReference type="SUPFAM" id="SSF51735">
    <property type="entry name" value="NAD(P)-binding Rossmann-fold domains"/>
    <property type="match status" value="1"/>
</dbReference>
<dbReference type="PANTHER" id="PTHR43000">
    <property type="entry name" value="DTDP-D-GLUCOSE 4,6-DEHYDRATASE-RELATED"/>
    <property type="match status" value="1"/>
</dbReference>
<dbReference type="Proteomes" id="UP000094669">
    <property type="component" value="Unassembled WGS sequence"/>
</dbReference>
<dbReference type="Gene3D" id="3.40.50.720">
    <property type="entry name" value="NAD(P)-binding Rossmann-like Domain"/>
    <property type="match status" value="1"/>
</dbReference>
<evidence type="ECO:0000313" key="2">
    <source>
        <dbReference type="EMBL" id="PNV73086.1"/>
    </source>
</evidence>
<gene>
    <name evidence="2" type="ORF">BES34_017910</name>
</gene>
<dbReference type="Pfam" id="PF16363">
    <property type="entry name" value="GDP_Man_Dehyd"/>
    <property type="match status" value="1"/>
</dbReference>
<comment type="caution">
    <text evidence="2">The sequence shown here is derived from an EMBL/GenBank/DDBJ whole genome shotgun (WGS) entry which is preliminary data.</text>
</comment>
<dbReference type="InterPro" id="IPR016040">
    <property type="entry name" value="NAD(P)-bd_dom"/>
</dbReference>
<feature type="domain" description="NAD(P)-binding" evidence="1">
    <location>
        <begin position="4"/>
        <end position="305"/>
    </location>
</feature>
<evidence type="ECO:0000313" key="3">
    <source>
        <dbReference type="Proteomes" id="UP000094669"/>
    </source>
</evidence>
<sequence length="316" mass="35707">MKCLVTGAEGFVGTYLVRELLKRPGYTVLGLGVRDQSRNLPFPFRICDLRDYETLSNLLRDFVPDLVFHLAGQAFVPRAIENPSETLEINVGGTLNLLELLRRFNRKVRFLYVSSADVYGNLTSESLPVREKTTPKPLNPYSSSKVAAETYCLQYARCNQNLETIVSRPFNHIGIGQNSKFVVPNFCRQILEVASTENTGLPKEILVGDLNPTRDFLHVQDVIEAYILLAERGMTGEIYNICSGTETKISEILNWMIEFSEVSIIPTIDPSRIRSAEMLRSVGDNSKLKSLGWKPKISVKDAVREIFDYIRLSEYS</sequence>
<name>A0ABX4YEE4_9LEPT</name>
<accession>A0ABX4YEE4</accession>